<feature type="domain" description="ComEC/Rec2-related protein" evidence="7">
    <location>
        <begin position="143"/>
        <end position="378"/>
    </location>
</feature>
<dbReference type="InterPro" id="IPR004477">
    <property type="entry name" value="ComEC_N"/>
</dbReference>
<feature type="transmembrane region" description="Helical" evidence="6">
    <location>
        <begin position="238"/>
        <end position="255"/>
    </location>
</feature>
<evidence type="ECO:0000256" key="5">
    <source>
        <dbReference type="ARBA" id="ARBA00023136"/>
    </source>
</evidence>
<reference evidence="8 9" key="1">
    <citation type="submission" date="2015-03" db="EMBL/GenBank/DDBJ databases">
        <title>Genome sequence of Mycoplasma meleagridis strain ATCC 25294.</title>
        <authorList>
            <person name="Yacoub E."/>
            <person name="Blanchard A."/>
            <person name="Sirand-Pugnet P."/>
            <person name="Mardassi B.B.A."/>
        </authorList>
    </citation>
    <scope>NUCLEOTIDE SEQUENCE [LARGE SCALE GENOMIC DNA]</scope>
    <source>
        <strain evidence="8 9">ATCC 25294</strain>
    </source>
</reference>
<feature type="transmembrane region" description="Helical" evidence="6">
    <location>
        <begin position="6"/>
        <end position="24"/>
    </location>
</feature>
<dbReference type="AlphaFoldDB" id="A0A0F5H160"/>
<keyword evidence="9" id="KW-1185">Reference proteome</keyword>
<proteinExistence type="predicted"/>
<dbReference type="InterPro" id="IPR052159">
    <property type="entry name" value="Competence_DNA_uptake"/>
</dbReference>
<dbReference type="Proteomes" id="UP000033750">
    <property type="component" value="Unassembled WGS sequence"/>
</dbReference>
<sequence length="409" mass="49682">MLKNKWLFLLNLIILIYFIAYKIIKYEKIDENIYYINANIRKSYEKYFLINYKNQNIIVFHNYYSKNLYIPPFSNIEIEGKIIPFKLNNSNLFLWKKEYNINYQLIDYSIKNIIRPKISLQDQLINNLNSNLPYFNRYWAKIVFGINNENNLDFNDNINQLGISHIFVISGFHLDILFVVLTFHKFKNKKIDIFYNSCIFTFIFLYITLLFNPISAIRAFIMKLIDFIYKMTNKGQKINTFSSLIIAAFLLWVINNNWIYSLSYYFTISNTFWIIFFNKLLRKNEKLRDKKIFSFFILMNIICLINAFNIAIINSNISWLNIFWNLLFSPIIEIVYIFSILFWWSDYFLNFVFFLLDRLLIFANSINLVTEINYVFDLNYLYLYFQFLLFTVFLIKVIAYRIKNKKLRL</sequence>
<comment type="subcellular location">
    <subcellularLocation>
        <location evidence="1">Cell membrane</location>
        <topology evidence="1">Multi-pass membrane protein</topology>
    </subcellularLocation>
</comment>
<evidence type="ECO:0000313" key="9">
    <source>
        <dbReference type="Proteomes" id="UP000033750"/>
    </source>
</evidence>
<evidence type="ECO:0000313" key="8">
    <source>
        <dbReference type="EMBL" id="KKB27041.1"/>
    </source>
</evidence>
<feature type="transmembrane region" description="Helical" evidence="6">
    <location>
        <begin position="381"/>
        <end position="399"/>
    </location>
</feature>
<feature type="transmembrane region" description="Helical" evidence="6">
    <location>
        <begin position="293"/>
        <end position="313"/>
    </location>
</feature>
<keyword evidence="4 6" id="KW-1133">Transmembrane helix</keyword>
<dbReference type="STRING" id="29561.MM26B8_00520"/>
<dbReference type="PANTHER" id="PTHR30619:SF7">
    <property type="entry name" value="BETA-LACTAMASE DOMAIN PROTEIN"/>
    <property type="match status" value="1"/>
</dbReference>
<protein>
    <recommendedName>
        <fullName evidence="7">ComEC/Rec2-related protein domain-containing protein</fullName>
    </recommendedName>
</protein>
<evidence type="ECO:0000256" key="1">
    <source>
        <dbReference type="ARBA" id="ARBA00004651"/>
    </source>
</evidence>
<keyword evidence="5 6" id="KW-0472">Membrane</keyword>
<dbReference type="NCBIfam" id="TIGR00360">
    <property type="entry name" value="ComEC_N-term"/>
    <property type="match status" value="1"/>
</dbReference>
<dbReference type="OrthoDB" id="396422at2"/>
<dbReference type="PANTHER" id="PTHR30619">
    <property type="entry name" value="DNA INTERNALIZATION/COMPETENCE PROTEIN COMEC/REC2"/>
    <property type="match status" value="1"/>
</dbReference>
<feature type="transmembrane region" description="Helical" evidence="6">
    <location>
        <begin position="193"/>
        <end position="217"/>
    </location>
</feature>
<organism evidence="8 9">
    <name type="scientific">Mycoplasmopsis meleagridis ATCC 25294</name>
    <dbReference type="NCBI Taxonomy" id="1264554"/>
    <lineage>
        <taxon>Bacteria</taxon>
        <taxon>Bacillati</taxon>
        <taxon>Mycoplasmatota</taxon>
        <taxon>Mycoplasmoidales</taxon>
        <taxon>Metamycoplasmataceae</taxon>
        <taxon>Mycoplasmopsis</taxon>
    </lineage>
</organism>
<feature type="transmembrane region" description="Helical" evidence="6">
    <location>
        <begin position="319"/>
        <end position="344"/>
    </location>
</feature>
<evidence type="ECO:0000256" key="3">
    <source>
        <dbReference type="ARBA" id="ARBA00022692"/>
    </source>
</evidence>
<evidence type="ECO:0000259" key="7">
    <source>
        <dbReference type="Pfam" id="PF03772"/>
    </source>
</evidence>
<gene>
    <name evidence="8" type="ORF">MMELEA_02700</name>
</gene>
<keyword evidence="2" id="KW-1003">Cell membrane</keyword>
<dbReference type="PATRIC" id="fig|1264554.4.peg.224"/>
<feature type="transmembrane region" description="Helical" evidence="6">
    <location>
        <begin position="261"/>
        <end position="281"/>
    </location>
</feature>
<feature type="transmembrane region" description="Helical" evidence="6">
    <location>
        <begin position="351"/>
        <end position="369"/>
    </location>
</feature>
<evidence type="ECO:0000256" key="2">
    <source>
        <dbReference type="ARBA" id="ARBA00022475"/>
    </source>
</evidence>
<dbReference type="NCBIfam" id="NF045979">
    <property type="entry name" value="ComEC_MAG0480"/>
    <property type="match status" value="1"/>
</dbReference>
<comment type="caution">
    <text evidence="8">The sequence shown here is derived from an EMBL/GenBank/DDBJ whole genome shotgun (WGS) entry which is preliminary data.</text>
</comment>
<keyword evidence="3 6" id="KW-0812">Transmembrane</keyword>
<name>A0A0F5H160_9BACT</name>
<dbReference type="GO" id="GO:0005886">
    <property type="term" value="C:plasma membrane"/>
    <property type="evidence" value="ECO:0007669"/>
    <property type="project" value="UniProtKB-SubCell"/>
</dbReference>
<evidence type="ECO:0000256" key="4">
    <source>
        <dbReference type="ARBA" id="ARBA00022989"/>
    </source>
</evidence>
<feature type="transmembrane region" description="Helical" evidence="6">
    <location>
        <begin position="161"/>
        <end position="181"/>
    </location>
</feature>
<accession>A0A0F5H160</accession>
<dbReference type="EMBL" id="JZXN01000009">
    <property type="protein sequence ID" value="KKB27041.1"/>
    <property type="molecule type" value="Genomic_DNA"/>
</dbReference>
<dbReference type="Pfam" id="PF03772">
    <property type="entry name" value="Competence"/>
    <property type="match status" value="1"/>
</dbReference>
<evidence type="ECO:0000256" key="6">
    <source>
        <dbReference type="SAM" id="Phobius"/>
    </source>
</evidence>